<dbReference type="FunFam" id="3.40.50.150:FF:000118">
    <property type="entry name" value="Histamine N-methyltransferase"/>
    <property type="match status" value="1"/>
</dbReference>
<reference evidence="5" key="1">
    <citation type="journal article" date="2021" name="Cell">
        <title>Tracing the genetic footprints of vertebrate landing in non-teleost ray-finned fishes.</title>
        <authorList>
            <person name="Bi X."/>
            <person name="Wang K."/>
            <person name="Yang L."/>
            <person name="Pan H."/>
            <person name="Jiang H."/>
            <person name="Wei Q."/>
            <person name="Fang M."/>
            <person name="Yu H."/>
            <person name="Zhu C."/>
            <person name="Cai Y."/>
            <person name="He Y."/>
            <person name="Gan X."/>
            <person name="Zeng H."/>
            <person name="Yu D."/>
            <person name="Zhu Y."/>
            <person name="Jiang H."/>
            <person name="Qiu Q."/>
            <person name="Yang H."/>
            <person name="Zhang Y.E."/>
            <person name="Wang W."/>
            <person name="Zhu M."/>
            <person name="He S."/>
            <person name="Zhang G."/>
        </authorList>
    </citation>
    <scope>NUCLEOTIDE SEQUENCE</scope>
    <source>
        <strain evidence="5">Allg_001</strain>
    </source>
</reference>
<keyword evidence="6" id="KW-1185">Reference proteome</keyword>
<dbReference type="Pfam" id="PF13489">
    <property type="entry name" value="Methyltransf_23"/>
    <property type="match status" value="1"/>
</dbReference>
<dbReference type="PIRSF" id="PIRSF016616">
    <property type="entry name" value="HHMT"/>
    <property type="match status" value="1"/>
</dbReference>
<sequence>MTSAATDSSGYEGRYAQAFKLFLQRSTEHSSIFDFIDRTLLGEFTSIGDGKSTLNVLGLGSGGGEVDVHLLTKLQSVHPEKTITADIVEPSKELTQTFKALVAKTPNLKNIRFTWDTMTCAEYEQRVKETKDDKRFDFIHMIQMLYYVSDYAATIKFFHSLLREKGKLLIIHEAAGSGWELLWKTYKEALCTNKISQYLSAGDIKIHLENLGLKYEEHEIPNTLDITECFMKGNETGELLLDFMTEKKHFYKTTPPDLREGILELLRNKCSKEKDGRIIFNSNLSALLIQL</sequence>
<gene>
    <name evidence="5" type="primary">Hnmt_0</name>
    <name evidence="5" type="ORF">GTO95_0000593</name>
</gene>
<organism evidence="5 6">
    <name type="scientific">Atractosteus spatula</name>
    <name type="common">Alligator gar</name>
    <name type="synonym">Lepisosteus spatula</name>
    <dbReference type="NCBI Taxonomy" id="7917"/>
    <lineage>
        <taxon>Eukaryota</taxon>
        <taxon>Metazoa</taxon>
        <taxon>Chordata</taxon>
        <taxon>Craniata</taxon>
        <taxon>Vertebrata</taxon>
        <taxon>Euteleostomi</taxon>
        <taxon>Actinopterygii</taxon>
        <taxon>Neopterygii</taxon>
        <taxon>Holostei</taxon>
        <taxon>Semionotiformes</taxon>
        <taxon>Lepisosteidae</taxon>
        <taxon>Atractosteus</taxon>
    </lineage>
</organism>
<keyword evidence="4" id="KW-0949">S-adenosyl-L-methionine</keyword>
<dbReference type="CDD" id="cd02440">
    <property type="entry name" value="AdoMet_MTases"/>
    <property type="match status" value="1"/>
</dbReference>
<comment type="caution">
    <text evidence="5">The sequence shown here is derived from an EMBL/GenBank/DDBJ whole genome shotgun (WGS) entry which is preliminary data.</text>
</comment>
<feature type="non-terminal residue" evidence="5">
    <location>
        <position position="291"/>
    </location>
</feature>
<evidence type="ECO:0000256" key="1">
    <source>
        <dbReference type="ARBA" id="ARBA00011245"/>
    </source>
</evidence>
<name>A0A8J7NLM9_ATRSP</name>
<keyword evidence="3" id="KW-0808">Transferase</keyword>
<dbReference type="GO" id="GO:0032259">
    <property type="term" value="P:methylation"/>
    <property type="evidence" value="ECO:0007669"/>
    <property type="project" value="UniProtKB-KW"/>
</dbReference>
<evidence type="ECO:0000256" key="4">
    <source>
        <dbReference type="ARBA" id="ARBA00022691"/>
    </source>
</evidence>
<dbReference type="Gene3D" id="3.40.50.150">
    <property type="entry name" value="Vaccinia Virus protein VP39"/>
    <property type="match status" value="1"/>
</dbReference>
<feature type="non-terminal residue" evidence="5">
    <location>
        <position position="1"/>
    </location>
</feature>
<dbReference type="InterPro" id="IPR016673">
    <property type="entry name" value="HHMT-like"/>
</dbReference>
<comment type="subunit">
    <text evidence="1">Monomer.</text>
</comment>
<dbReference type="GO" id="GO:0008170">
    <property type="term" value="F:N-methyltransferase activity"/>
    <property type="evidence" value="ECO:0007669"/>
    <property type="project" value="InterPro"/>
</dbReference>
<keyword evidence="2 5" id="KW-0489">Methyltransferase</keyword>
<dbReference type="AlphaFoldDB" id="A0A8J7NLM9"/>
<accession>A0A8J7NLM9</accession>
<protein>
    <submittedName>
        <fullName evidence="5">HNMT methyltransferase</fullName>
    </submittedName>
</protein>
<dbReference type="Proteomes" id="UP000736164">
    <property type="component" value="Unassembled WGS sequence"/>
</dbReference>
<evidence type="ECO:0000256" key="3">
    <source>
        <dbReference type="ARBA" id="ARBA00022679"/>
    </source>
</evidence>
<dbReference type="SUPFAM" id="SSF53335">
    <property type="entry name" value="S-adenosyl-L-methionine-dependent methyltransferases"/>
    <property type="match status" value="1"/>
</dbReference>
<evidence type="ECO:0000256" key="2">
    <source>
        <dbReference type="ARBA" id="ARBA00022603"/>
    </source>
</evidence>
<dbReference type="EMBL" id="JAAWVO010015447">
    <property type="protein sequence ID" value="MBN3314430.1"/>
    <property type="molecule type" value="Genomic_DNA"/>
</dbReference>
<proteinExistence type="predicted"/>
<evidence type="ECO:0000313" key="5">
    <source>
        <dbReference type="EMBL" id="MBN3314430.1"/>
    </source>
</evidence>
<dbReference type="PROSITE" id="PS51597">
    <property type="entry name" value="SAM_HNMT"/>
    <property type="match status" value="1"/>
</dbReference>
<evidence type="ECO:0000313" key="6">
    <source>
        <dbReference type="Proteomes" id="UP000736164"/>
    </source>
</evidence>
<dbReference type="InterPro" id="IPR029063">
    <property type="entry name" value="SAM-dependent_MTases_sf"/>
</dbReference>